<evidence type="ECO:0000313" key="1">
    <source>
        <dbReference type="Proteomes" id="UP000887565"/>
    </source>
</evidence>
<sequence length="99" mass="11434">MHLMVLYNTIDQIIGAVIDKLQAISDKLQVIQLQVQLDIKKQNQFSNVHFNTATEQMQQMCLNYQNLGSKFQKSPIVNERLILFHGICCITLPMLNIKM</sequence>
<name>A0A915HY83_ROMCU</name>
<reference evidence="2" key="1">
    <citation type="submission" date="2022-11" db="UniProtKB">
        <authorList>
            <consortium name="WormBaseParasite"/>
        </authorList>
    </citation>
    <scope>IDENTIFICATION</scope>
</reference>
<organism evidence="1 2">
    <name type="scientific">Romanomermis culicivorax</name>
    <name type="common">Nematode worm</name>
    <dbReference type="NCBI Taxonomy" id="13658"/>
    <lineage>
        <taxon>Eukaryota</taxon>
        <taxon>Metazoa</taxon>
        <taxon>Ecdysozoa</taxon>
        <taxon>Nematoda</taxon>
        <taxon>Enoplea</taxon>
        <taxon>Dorylaimia</taxon>
        <taxon>Mermithida</taxon>
        <taxon>Mermithoidea</taxon>
        <taxon>Mermithidae</taxon>
        <taxon>Romanomermis</taxon>
    </lineage>
</organism>
<dbReference type="Proteomes" id="UP000887565">
    <property type="component" value="Unplaced"/>
</dbReference>
<proteinExistence type="predicted"/>
<dbReference type="AlphaFoldDB" id="A0A915HY83"/>
<accession>A0A915HY83</accession>
<evidence type="ECO:0000313" key="2">
    <source>
        <dbReference type="WBParaSite" id="nRc.2.0.1.t06388-RA"/>
    </source>
</evidence>
<dbReference type="WBParaSite" id="nRc.2.0.1.t06388-RA">
    <property type="protein sequence ID" value="nRc.2.0.1.t06388-RA"/>
    <property type="gene ID" value="nRc.2.0.1.g06388"/>
</dbReference>
<keyword evidence="1" id="KW-1185">Reference proteome</keyword>
<protein>
    <submittedName>
        <fullName evidence="2">Uncharacterized protein</fullName>
    </submittedName>
</protein>